<feature type="chain" id="PRO_5032389347" evidence="1">
    <location>
        <begin position="18"/>
        <end position="114"/>
    </location>
</feature>
<feature type="signal peptide" evidence="1">
    <location>
        <begin position="1"/>
        <end position="17"/>
    </location>
</feature>
<dbReference type="Proteomes" id="UP000663828">
    <property type="component" value="Unassembled WGS sequence"/>
</dbReference>
<sequence length="114" mass="12410">MFLSFLTVCLFISVATSVQLVPGNIHVQLLPNNQVSSKTYRPGATVHYTVEFENVPMDDNVNIGIEIRGSNPAGGPRGYIALARSVGSIKNFVQETNNKLQFKLTPNEMVVSAS</sequence>
<organism evidence="2 3">
    <name type="scientific">Adineta ricciae</name>
    <name type="common">Rotifer</name>
    <dbReference type="NCBI Taxonomy" id="249248"/>
    <lineage>
        <taxon>Eukaryota</taxon>
        <taxon>Metazoa</taxon>
        <taxon>Spiralia</taxon>
        <taxon>Gnathifera</taxon>
        <taxon>Rotifera</taxon>
        <taxon>Eurotatoria</taxon>
        <taxon>Bdelloidea</taxon>
        <taxon>Adinetida</taxon>
        <taxon>Adinetidae</taxon>
        <taxon>Adineta</taxon>
    </lineage>
</organism>
<protein>
    <submittedName>
        <fullName evidence="2">Uncharacterized protein</fullName>
    </submittedName>
</protein>
<evidence type="ECO:0000256" key="1">
    <source>
        <dbReference type="SAM" id="SignalP"/>
    </source>
</evidence>
<reference evidence="2" key="1">
    <citation type="submission" date="2021-02" db="EMBL/GenBank/DDBJ databases">
        <authorList>
            <person name="Nowell W R."/>
        </authorList>
    </citation>
    <scope>NUCLEOTIDE SEQUENCE</scope>
</reference>
<gene>
    <name evidence="2" type="ORF">XAT740_LOCUS43972</name>
</gene>
<accession>A0A815Y385</accession>
<keyword evidence="1" id="KW-0732">Signal</keyword>
<keyword evidence="3" id="KW-1185">Reference proteome</keyword>
<evidence type="ECO:0000313" key="3">
    <source>
        <dbReference type="Proteomes" id="UP000663828"/>
    </source>
</evidence>
<comment type="caution">
    <text evidence="2">The sequence shown here is derived from an EMBL/GenBank/DDBJ whole genome shotgun (WGS) entry which is preliminary data.</text>
</comment>
<evidence type="ECO:0000313" key="2">
    <source>
        <dbReference type="EMBL" id="CAF1565206.1"/>
    </source>
</evidence>
<name>A0A815Y385_ADIRI</name>
<feature type="non-terminal residue" evidence="2">
    <location>
        <position position="114"/>
    </location>
</feature>
<proteinExistence type="predicted"/>
<dbReference type="AlphaFoldDB" id="A0A815Y385"/>
<dbReference type="EMBL" id="CAJNOR010005506">
    <property type="protein sequence ID" value="CAF1565206.1"/>
    <property type="molecule type" value="Genomic_DNA"/>
</dbReference>